<sequence>MSSNEHNPLQLGERSHQQHPEHHHNRRGQGYRHNNRGRGRGNQKTNPEQSEVDALFSKAFTFQKTEPPWTLPNKENLFFSPESASPDDWNEGLSDLRSKLRLTQERLSDKEILEWHTHTGSTHRGGLVITELKKRFHIELGTQAWSKFHEILATRHLIPDSALNSGTLHSLHICEAPGAFISSLNHYIKTHKDKEIIQWKWLGTSLNPHCETNTADCTIVDDRLILQTPDCWYFGDDNTGDVMSAANLAGLERLIQQEMNGTVHLVTADGSVNCQDDPEHQEHRVFPLVFCQSLTALKLLAPEGAFLVKMFTMYNANTACLMNLLNIAFKEVTVLKPACSKAGNSEVYVMCKSYLGRDHLQPQLDTLLQHFGPDVGKTPLFSPAHLPESFVTQLEKCSLKFTNYQVAAIEENLQLYPNMDPSSRQRIDRVRAQCVEMFIKRCRLRVARKHQKLMPNYGSKACSMFKKNMWHRLHGSLDDRGEVGHRSWKEHLQSILRDLQQQGYKAGLGGDSQRGSSPKKMRSSVSVSDQLDSSELEGGDSHQTNAGDARLGGGGDGLGLGSGPGPENTGPTIQAIHCDQPSSAVRCHGDGGHVGRHESAMEVCDHEQRTLNPVQTSSVQASVGVAGIVGDVAAMDVGSPETTPTISTTSLQECAWSHLAEDASVRVSHSDYSRIAKTVCALCIHSKMELSEDPNVGGEKQHVLDGAVGGQRSTTNETTEGRSSEIFTVQIPWITPGKHDLDSLGSWKIVTGHPVRAVFMSPFCQMPLLDKWRSVRTNAQVLQQSTGHNVKGHPQCDLSPQIYEVIEGLLSKRPVPSSGQEESWCCSGVNKQELDLLDQLASTHNAVIKSCRDNNPRGEMFGDIQHLLEREADGKRRFKSFFFKLLPSCIARETEPTAGELETKQDFISACLLAIKELQAGGSLHIWVPGLLTRFSACIVYILSQAFDLLTLVRGQRSDVLTAPRVLINCAGFHPNPQIEQNFQRVYERMKELHQGGSHDVLRFIPMLSLFNPDFDKAITRFNENLIREDLLHIVKAELALLDDSDDAGLLDNMSSEIVYC</sequence>
<comment type="catalytic activity">
    <reaction evidence="11">
        <text>a 5'-end (N(7)-methyl 5'-triphosphoguanosine)-(2'-O-methyl-ribonucleoside)-(ribonucleotide) in mRNA + S-adenosyl-L-methionine = a 5'-end (N(7)-methyl 5'-triphosphoguanosine)-(2'-O-methyl-ribonucleoside)-(2'-O-methyl-ribonucleotide) in mRNA + S-adenosyl-L-homocysteine + H(+)</text>
        <dbReference type="Rhea" id="RHEA:67024"/>
        <dbReference type="Rhea" id="RHEA-COMP:17169"/>
        <dbReference type="Rhea" id="RHEA-COMP:17170"/>
        <dbReference type="ChEBI" id="CHEBI:15378"/>
        <dbReference type="ChEBI" id="CHEBI:57856"/>
        <dbReference type="ChEBI" id="CHEBI:59789"/>
        <dbReference type="ChEBI" id="CHEBI:167612"/>
        <dbReference type="ChEBI" id="CHEBI:167614"/>
        <dbReference type="EC" id="2.1.1.296"/>
    </reaction>
</comment>
<evidence type="ECO:0000256" key="5">
    <source>
        <dbReference type="ARBA" id="ARBA00022490"/>
    </source>
</evidence>
<evidence type="ECO:0000256" key="13">
    <source>
        <dbReference type="ARBA" id="ARBA00075600"/>
    </source>
</evidence>
<evidence type="ECO:0000256" key="12">
    <source>
        <dbReference type="ARBA" id="ARBA00059552"/>
    </source>
</evidence>
<dbReference type="GO" id="GO:0005634">
    <property type="term" value="C:nucleus"/>
    <property type="evidence" value="ECO:0000318"/>
    <property type="project" value="GO_Central"/>
</dbReference>
<dbReference type="InterPro" id="IPR002877">
    <property type="entry name" value="RNA_MeTrfase_FtsJ_dom"/>
</dbReference>
<dbReference type="PANTHER" id="PTHR16121">
    <property type="entry name" value="CAP-SPECIFIC MRNA (NUCLEOSIDE-2'-O-)-METHYLTRANSFERASE 1-RELATED"/>
    <property type="match status" value="1"/>
</dbReference>
<comment type="function">
    <text evidence="12">S-adenosyl-L-methionine-dependent methyltransferase that mediates mRNA cap2 2'-O-ribose methylation to the 5'-cap structure of mRNAs. Methylates the ribose of the second nucleotide of a m(7)GpppG-capped mRNA and small nuclear RNA (snRNA) (cap0) to produce m(7)GpppRmpNm (cap2). Recognizes a guanosine cap on RNA independently of its N(7) methylation status. Display cap2 methylation on both cap0 and cap1. Displays a preference for cap1 RNAs.</text>
</comment>
<dbReference type="EC" id="2.1.1.296" evidence="3"/>
<dbReference type="GO" id="GO:0004483">
    <property type="term" value="F:methyltransferase cap1 activity"/>
    <property type="evidence" value="ECO:0000318"/>
    <property type="project" value="GO_Central"/>
</dbReference>
<evidence type="ECO:0000256" key="7">
    <source>
        <dbReference type="ARBA" id="ARBA00022664"/>
    </source>
</evidence>
<reference evidence="20" key="1">
    <citation type="submission" date="2015-02" db="EMBL/GenBank/DDBJ databases">
        <title>Genome sequencing for Strongylocentrotus purpuratus.</title>
        <authorList>
            <person name="Murali S."/>
            <person name="Liu Y."/>
            <person name="Vee V."/>
            <person name="English A."/>
            <person name="Wang M."/>
            <person name="Skinner E."/>
            <person name="Han Y."/>
            <person name="Muzny D.M."/>
            <person name="Worley K.C."/>
            <person name="Gibbs R.A."/>
        </authorList>
    </citation>
    <scope>NUCLEOTIDE SEQUENCE</scope>
</reference>
<dbReference type="GO" id="GO:0120550">
    <property type="term" value="F:methyltransferase cap2 activity"/>
    <property type="evidence" value="ECO:0007669"/>
    <property type="project" value="UniProtKB-EC"/>
</dbReference>
<dbReference type="InterPro" id="IPR025807">
    <property type="entry name" value="Adrift-typ_MeTrfase"/>
</dbReference>
<name>A0A7M7P2U5_STRPU</name>
<evidence type="ECO:0000256" key="9">
    <source>
        <dbReference type="ARBA" id="ARBA00022691"/>
    </source>
</evidence>
<dbReference type="InterPro" id="IPR029063">
    <property type="entry name" value="SAM-dependent_MTases_sf"/>
</dbReference>
<dbReference type="GO" id="GO:0006370">
    <property type="term" value="P:7-methylguanosine mRNA capping"/>
    <property type="evidence" value="ECO:0000318"/>
    <property type="project" value="GO_Central"/>
</dbReference>
<dbReference type="InParanoid" id="A0A7M7P2U5"/>
<proteinExistence type="predicted"/>
<evidence type="ECO:0000256" key="4">
    <source>
        <dbReference type="ARBA" id="ARBA00021134"/>
    </source>
</evidence>
<dbReference type="RefSeq" id="XP_030845494.1">
    <property type="nucleotide sequence ID" value="XM_030989634.1"/>
</dbReference>
<evidence type="ECO:0000313" key="20">
    <source>
        <dbReference type="Proteomes" id="UP000007110"/>
    </source>
</evidence>
<feature type="compositionally biased region" description="Gly residues" evidence="17">
    <location>
        <begin position="550"/>
        <end position="564"/>
    </location>
</feature>
<feature type="active site" description="Proton acceptor" evidence="16">
    <location>
        <position position="309"/>
    </location>
</feature>
<keyword evidence="9 16" id="KW-0949">S-adenosyl-L-methionine</keyword>
<dbReference type="SUPFAM" id="SSF53335">
    <property type="entry name" value="S-adenosyl-L-methionine-dependent methyltransferases"/>
    <property type="match status" value="1"/>
</dbReference>
<accession>A0A7M7P2U5</accession>
<evidence type="ECO:0000313" key="19">
    <source>
        <dbReference type="EnsemblMetazoa" id="XP_030845494"/>
    </source>
</evidence>
<reference evidence="19" key="2">
    <citation type="submission" date="2021-01" db="UniProtKB">
        <authorList>
            <consortium name="EnsemblMetazoa"/>
        </authorList>
    </citation>
    <scope>IDENTIFICATION</scope>
</reference>
<feature type="binding site" evidence="16">
    <location>
        <position position="178"/>
    </location>
    <ligand>
        <name>S-adenosyl-L-methionine</name>
        <dbReference type="ChEBI" id="CHEBI:59789"/>
    </ligand>
</feature>
<feature type="domain" description="Adrift-type SAM-dependent 2'-O-MTase" evidence="18">
    <location>
        <begin position="139"/>
        <end position="356"/>
    </location>
</feature>
<dbReference type="CTD" id="55783"/>
<feature type="binding site" evidence="16">
    <location>
        <position position="199"/>
    </location>
    <ligand>
        <name>S-adenosyl-L-methionine</name>
        <dbReference type="ChEBI" id="CHEBI:59789"/>
    </ligand>
</feature>
<dbReference type="PROSITE" id="PS51614">
    <property type="entry name" value="SAM_MT_ADRIFT"/>
    <property type="match status" value="1"/>
</dbReference>
<keyword evidence="6 16" id="KW-0489">Methyltransferase</keyword>
<dbReference type="Gene3D" id="3.40.50.12760">
    <property type="match status" value="2"/>
</dbReference>
<dbReference type="PANTHER" id="PTHR16121:SF2">
    <property type="entry name" value="CAP-SPECIFIC MRNA (NUCLEOSIDE-2'-O-)-METHYLTRANSFERASE 2"/>
    <property type="match status" value="1"/>
</dbReference>
<keyword evidence="8 16" id="KW-0808">Transferase</keyword>
<evidence type="ECO:0000256" key="17">
    <source>
        <dbReference type="SAM" id="MobiDB-lite"/>
    </source>
</evidence>
<feature type="binding site" evidence="16">
    <location>
        <position position="269"/>
    </location>
    <ligand>
        <name>S-adenosyl-L-methionine</name>
        <dbReference type="ChEBI" id="CHEBI:59789"/>
    </ligand>
</feature>
<keyword evidence="20" id="KW-1185">Reference proteome</keyword>
<keyword evidence="5" id="KW-0963">Cytoplasm</keyword>
<dbReference type="OMA" id="ESAMEVC"/>
<dbReference type="OrthoDB" id="429597at2759"/>
<dbReference type="FunFam" id="3.40.50.12760:FF:000003">
    <property type="entry name" value="Cap methyltransferase 2"/>
    <property type="match status" value="1"/>
</dbReference>
<evidence type="ECO:0000256" key="2">
    <source>
        <dbReference type="ARBA" id="ARBA00004496"/>
    </source>
</evidence>
<dbReference type="AlphaFoldDB" id="A0A7M7P2U5"/>
<dbReference type="KEGG" id="spu:579852"/>
<dbReference type="GeneID" id="579852"/>
<dbReference type="InterPro" id="IPR050851">
    <property type="entry name" value="mRNA_Cap_2O-Ribose_MeTrfase"/>
</dbReference>
<feature type="region of interest" description="Disordered" evidence="17">
    <location>
        <begin position="1"/>
        <end position="50"/>
    </location>
</feature>
<evidence type="ECO:0000256" key="8">
    <source>
        <dbReference type="ARBA" id="ARBA00022679"/>
    </source>
</evidence>
<dbReference type="EnsemblMetazoa" id="XM_030989634">
    <property type="protein sequence ID" value="XP_030845494"/>
    <property type="gene ID" value="LOC579852"/>
</dbReference>
<dbReference type="GO" id="GO:0005737">
    <property type="term" value="C:cytoplasm"/>
    <property type="evidence" value="ECO:0000318"/>
    <property type="project" value="GO_Central"/>
</dbReference>
<evidence type="ECO:0000259" key="18">
    <source>
        <dbReference type="PROSITE" id="PS51614"/>
    </source>
</evidence>
<dbReference type="FunCoup" id="A0A7M7P2U5">
    <property type="interactions" value="1431"/>
</dbReference>
<dbReference type="Proteomes" id="UP000007110">
    <property type="component" value="Unassembled WGS sequence"/>
</dbReference>
<evidence type="ECO:0000256" key="16">
    <source>
        <dbReference type="PROSITE-ProRule" id="PRU00946"/>
    </source>
</evidence>
<dbReference type="FunFam" id="3.40.50.12760:FF:000002">
    <property type="entry name" value="Cap methyltransferase 2"/>
    <property type="match status" value="1"/>
</dbReference>
<evidence type="ECO:0000256" key="3">
    <source>
        <dbReference type="ARBA" id="ARBA00012770"/>
    </source>
</evidence>
<keyword evidence="7" id="KW-0507">mRNA processing</keyword>
<organism evidence="19 20">
    <name type="scientific">Strongylocentrotus purpuratus</name>
    <name type="common">Purple sea urchin</name>
    <dbReference type="NCBI Taxonomy" id="7668"/>
    <lineage>
        <taxon>Eukaryota</taxon>
        <taxon>Metazoa</taxon>
        <taxon>Echinodermata</taxon>
        <taxon>Eleutherozoa</taxon>
        <taxon>Echinozoa</taxon>
        <taxon>Echinoidea</taxon>
        <taxon>Euechinoidea</taxon>
        <taxon>Echinacea</taxon>
        <taxon>Camarodonta</taxon>
        <taxon>Echinidea</taxon>
        <taxon>Strongylocentrotidae</taxon>
        <taxon>Strongylocentrotus</taxon>
    </lineage>
</organism>
<dbReference type="Pfam" id="PF01728">
    <property type="entry name" value="FtsJ"/>
    <property type="match status" value="1"/>
</dbReference>
<evidence type="ECO:0000256" key="1">
    <source>
        <dbReference type="ARBA" id="ARBA00004123"/>
    </source>
</evidence>
<dbReference type="GO" id="GO:0032259">
    <property type="term" value="P:methylation"/>
    <property type="evidence" value="ECO:0007669"/>
    <property type="project" value="UniProtKB-KW"/>
</dbReference>
<protein>
    <recommendedName>
        <fullName evidence="4">Cap-specific mRNA (nucleoside-2'-O-)-methyltransferase 2</fullName>
        <ecNumber evidence="3">2.1.1.296</ecNumber>
    </recommendedName>
    <alternativeName>
        <fullName evidence="15">Cap methyltransferase 2</fullName>
    </alternativeName>
    <alternativeName>
        <fullName evidence="13">Cap2 2'O-ribose methyltransferase 2</fullName>
    </alternativeName>
    <alternativeName>
        <fullName evidence="14">FtsJ methyltransferase domain-containing protein 1</fullName>
    </alternativeName>
</protein>
<evidence type="ECO:0000256" key="10">
    <source>
        <dbReference type="ARBA" id="ARBA00023242"/>
    </source>
</evidence>
<comment type="subcellular location">
    <subcellularLocation>
        <location evidence="2">Cytoplasm</location>
    </subcellularLocation>
    <subcellularLocation>
        <location evidence="1">Nucleus</location>
    </subcellularLocation>
</comment>
<keyword evidence="10" id="KW-0539">Nucleus</keyword>
<feature type="region of interest" description="Disordered" evidence="17">
    <location>
        <begin position="505"/>
        <end position="574"/>
    </location>
</feature>
<feature type="compositionally biased region" description="Basic residues" evidence="17">
    <location>
        <begin position="21"/>
        <end position="41"/>
    </location>
</feature>
<evidence type="ECO:0000256" key="6">
    <source>
        <dbReference type="ARBA" id="ARBA00022603"/>
    </source>
</evidence>
<evidence type="ECO:0000256" key="14">
    <source>
        <dbReference type="ARBA" id="ARBA00078839"/>
    </source>
</evidence>
<evidence type="ECO:0000256" key="15">
    <source>
        <dbReference type="ARBA" id="ARBA00081266"/>
    </source>
</evidence>
<evidence type="ECO:0000256" key="11">
    <source>
        <dbReference type="ARBA" id="ARBA00049477"/>
    </source>
</evidence>